<keyword evidence="2" id="KW-0560">Oxidoreductase</keyword>
<evidence type="ECO:0000256" key="1">
    <source>
        <dbReference type="ARBA" id="ARBA00006484"/>
    </source>
</evidence>
<gene>
    <name evidence="5" type="ORF">AWB77_00883</name>
</gene>
<sequence length="252" mass="26222">MESFSLEGRTALVTGGNSGIGRAIVRLFAAHGASIGISHIGDAAGAQTLADELGANGTRVATTECDVTDAASVARLGAWGRERLGAVDILVNAAGISGETSFVDLSIDEWDRMMAVNLRGTFLVTKQFFADMIARKYGRVINIASQLAYKGTHDMAHYCASKAGVVGFTRALSYEGAPHGVTVNAIAPGPVETAMLASFTDAWRAMKFSQLPAGRFGESDEIAPTALLLASETGGAYFIGQTLSPNGGDVML</sequence>
<dbReference type="EMBL" id="FCNX02000002">
    <property type="protein sequence ID" value="SAK46986.1"/>
    <property type="molecule type" value="Genomic_DNA"/>
</dbReference>
<dbReference type="SMART" id="SM00822">
    <property type="entry name" value="PKS_KR"/>
    <property type="match status" value="1"/>
</dbReference>
<comment type="similarity">
    <text evidence="1 3">Belongs to the short-chain dehydrogenases/reductases (SDR) family.</text>
</comment>
<evidence type="ECO:0000259" key="4">
    <source>
        <dbReference type="SMART" id="SM00822"/>
    </source>
</evidence>
<keyword evidence="6" id="KW-1185">Reference proteome</keyword>
<dbReference type="FunFam" id="3.40.50.720:FF:000173">
    <property type="entry name" value="3-oxoacyl-[acyl-carrier protein] reductase"/>
    <property type="match status" value="1"/>
</dbReference>
<comment type="caution">
    <text evidence="5">The sequence shown here is derived from an EMBL/GenBank/DDBJ whole genome shotgun (WGS) entry which is preliminary data.</text>
</comment>
<dbReference type="InterPro" id="IPR020904">
    <property type="entry name" value="Sc_DH/Rdtase_CS"/>
</dbReference>
<accession>A0A157ZNB7</accession>
<dbReference type="PANTHER" id="PTHR42879:SF2">
    <property type="entry name" value="3-OXOACYL-[ACYL-CARRIER-PROTEIN] REDUCTASE FABG"/>
    <property type="match status" value="1"/>
</dbReference>
<dbReference type="STRING" id="1777138.AWB77_00883"/>
<reference evidence="5" key="1">
    <citation type="submission" date="2016-01" db="EMBL/GenBank/DDBJ databases">
        <authorList>
            <person name="Peeters C."/>
        </authorList>
    </citation>
    <scope>NUCLEOTIDE SEQUENCE</scope>
    <source>
        <strain evidence="5">LMG 29320</strain>
    </source>
</reference>
<proteinExistence type="inferred from homology"/>
<evidence type="ECO:0000313" key="5">
    <source>
        <dbReference type="EMBL" id="SAK46986.1"/>
    </source>
</evidence>
<dbReference type="RefSeq" id="WP_061133197.1">
    <property type="nucleotide sequence ID" value="NZ_FCNX02000002.1"/>
</dbReference>
<dbReference type="OrthoDB" id="9803333at2"/>
<dbReference type="InterPro" id="IPR050259">
    <property type="entry name" value="SDR"/>
</dbReference>
<dbReference type="Gene3D" id="3.40.50.720">
    <property type="entry name" value="NAD(P)-binding Rossmann-like Domain"/>
    <property type="match status" value="1"/>
</dbReference>
<dbReference type="Pfam" id="PF00106">
    <property type="entry name" value="adh_short"/>
    <property type="match status" value="1"/>
</dbReference>
<dbReference type="PRINTS" id="PR00080">
    <property type="entry name" value="SDRFAMILY"/>
</dbReference>
<dbReference type="GO" id="GO:0016491">
    <property type="term" value="F:oxidoreductase activity"/>
    <property type="evidence" value="ECO:0007669"/>
    <property type="project" value="UniProtKB-KW"/>
</dbReference>
<dbReference type="PRINTS" id="PR00081">
    <property type="entry name" value="GDHRDH"/>
</dbReference>
<dbReference type="InterPro" id="IPR057326">
    <property type="entry name" value="KR_dom"/>
</dbReference>
<dbReference type="InterPro" id="IPR002347">
    <property type="entry name" value="SDR_fam"/>
</dbReference>
<evidence type="ECO:0000256" key="2">
    <source>
        <dbReference type="ARBA" id="ARBA00023002"/>
    </source>
</evidence>
<protein>
    <submittedName>
        <fullName evidence="5">Acetoacetyl-CoA reductase</fullName>
    </submittedName>
</protein>
<feature type="domain" description="Ketoreductase" evidence="4">
    <location>
        <begin position="9"/>
        <end position="189"/>
    </location>
</feature>
<evidence type="ECO:0000313" key="6">
    <source>
        <dbReference type="Proteomes" id="UP000054903"/>
    </source>
</evidence>
<dbReference type="AlphaFoldDB" id="A0A157ZNB7"/>
<dbReference type="SUPFAM" id="SSF51735">
    <property type="entry name" value="NAD(P)-binding Rossmann-fold domains"/>
    <property type="match status" value="1"/>
</dbReference>
<dbReference type="PROSITE" id="PS00061">
    <property type="entry name" value="ADH_SHORT"/>
    <property type="match status" value="1"/>
</dbReference>
<dbReference type="GO" id="GO:0032787">
    <property type="term" value="P:monocarboxylic acid metabolic process"/>
    <property type="evidence" value="ECO:0007669"/>
    <property type="project" value="UniProtKB-ARBA"/>
</dbReference>
<evidence type="ECO:0000256" key="3">
    <source>
        <dbReference type="RuleBase" id="RU000363"/>
    </source>
</evidence>
<dbReference type="PANTHER" id="PTHR42879">
    <property type="entry name" value="3-OXOACYL-(ACYL-CARRIER-PROTEIN) REDUCTASE"/>
    <property type="match status" value="1"/>
</dbReference>
<name>A0A157ZNB7_9BURK</name>
<organism evidence="5 6">
    <name type="scientific">Caballeronia fortuita</name>
    <dbReference type="NCBI Taxonomy" id="1777138"/>
    <lineage>
        <taxon>Bacteria</taxon>
        <taxon>Pseudomonadati</taxon>
        <taxon>Pseudomonadota</taxon>
        <taxon>Betaproteobacteria</taxon>
        <taxon>Burkholderiales</taxon>
        <taxon>Burkholderiaceae</taxon>
        <taxon>Caballeronia</taxon>
    </lineage>
</organism>
<dbReference type="InterPro" id="IPR036291">
    <property type="entry name" value="NAD(P)-bd_dom_sf"/>
</dbReference>
<dbReference type="Proteomes" id="UP000054903">
    <property type="component" value="Unassembled WGS sequence"/>
</dbReference>